<sequence length="309" mass="31949">MPIAHTTTATGTNDATKQVSVTAWNAAHTISEYVDIPVPTSTPAAPSTGSRVYTSSHAGKAFLTWKGPADVETMVQPHIGEMAAIYRVITGTAAAAGTVMTGIGMGFTSTASTYAFSTPTTGSVLGSLRRYVLTSTATAGNQISNRGNVLMASSVTGYMFMTTAHLNALGTANLGFFGLMDTTSAISTAVNYTTTTVQNKIGIGFALNTGNWKLIYGPAGSAPTSTDLGASFPINTTDLLRLSLFCERDTTTVFYLVENLTSGATASGSITTGLPAAATLLGPYQYMSNNAANTAVGFSSVGWSLEQYI</sequence>
<proteinExistence type="predicted"/>
<organism evidence="1">
    <name type="scientific">uncultured Caudovirales phage</name>
    <dbReference type="NCBI Taxonomy" id="2100421"/>
    <lineage>
        <taxon>Viruses</taxon>
        <taxon>Duplodnaviria</taxon>
        <taxon>Heunggongvirae</taxon>
        <taxon>Uroviricota</taxon>
        <taxon>Caudoviricetes</taxon>
        <taxon>Peduoviridae</taxon>
        <taxon>Maltschvirus</taxon>
        <taxon>Maltschvirus maltsch</taxon>
    </lineage>
</organism>
<reference evidence="1" key="1">
    <citation type="submission" date="2020-04" db="EMBL/GenBank/DDBJ databases">
        <authorList>
            <person name="Chiriac C."/>
            <person name="Salcher M."/>
            <person name="Ghai R."/>
            <person name="Kavagutti S V."/>
        </authorList>
    </citation>
    <scope>NUCLEOTIDE SEQUENCE</scope>
</reference>
<gene>
    <name evidence="1" type="ORF">UFOVP821_38</name>
</gene>
<evidence type="ECO:0000313" key="1">
    <source>
        <dbReference type="EMBL" id="CAB4165317.1"/>
    </source>
</evidence>
<accession>A0A6J5P216</accession>
<protein>
    <submittedName>
        <fullName evidence="1">Uncharacterized protein</fullName>
    </submittedName>
</protein>
<dbReference type="EMBL" id="LR796768">
    <property type="protein sequence ID" value="CAB4165317.1"/>
    <property type="molecule type" value="Genomic_DNA"/>
</dbReference>
<name>A0A6J5P216_9CAUD</name>